<dbReference type="EMBL" id="MFQE01000077">
    <property type="protein sequence ID" value="OGH69529.1"/>
    <property type="molecule type" value="Genomic_DNA"/>
</dbReference>
<dbReference type="PANTHER" id="PTHR43318:SF2">
    <property type="entry name" value="UDP-N-ACETYLGLUCOSAMINE 4,6-DEHYDRATASE (INVERTING)"/>
    <property type="match status" value="1"/>
</dbReference>
<evidence type="ECO:0000259" key="2">
    <source>
        <dbReference type="Pfam" id="PF02719"/>
    </source>
</evidence>
<comment type="caution">
    <text evidence="3">The sequence shown here is derived from an EMBL/GenBank/DDBJ whole genome shotgun (WGS) entry which is preliminary data.</text>
</comment>
<dbReference type="AlphaFoldDB" id="A0A1F6MD27"/>
<dbReference type="SUPFAM" id="SSF51735">
    <property type="entry name" value="NAD(P)-binding Rossmann-fold domains"/>
    <property type="match status" value="1"/>
</dbReference>
<dbReference type="InterPro" id="IPR003869">
    <property type="entry name" value="Polysac_CapD-like"/>
</dbReference>
<dbReference type="InterPro" id="IPR051203">
    <property type="entry name" value="Polysaccharide_Synthase-Rel"/>
</dbReference>
<dbReference type="Gene3D" id="3.40.50.720">
    <property type="entry name" value="NAD(P)-binding Rossmann-like Domain"/>
    <property type="match status" value="1"/>
</dbReference>
<gene>
    <name evidence="3" type="ORF">A3C90_00215</name>
</gene>
<protein>
    <recommendedName>
        <fullName evidence="2">Polysaccharide biosynthesis protein CapD-like domain-containing protein</fullName>
    </recommendedName>
</protein>
<reference evidence="3 4" key="1">
    <citation type="journal article" date="2016" name="Nat. Commun.">
        <title>Thousands of microbial genomes shed light on interconnected biogeochemical processes in an aquifer system.</title>
        <authorList>
            <person name="Anantharaman K."/>
            <person name="Brown C.T."/>
            <person name="Hug L.A."/>
            <person name="Sharon I."/>
            <person name="Castelle C.J."/>
            <person name="Probst A.J."/>
            <person name="Thomas B.C."/>
            <person name="Singh A."/>
            <person name="Wilkins M.J."/>
            <person name="Karaoz U."/>
            <person name="Brodie E.L."/>
            <person name="Williams K.H."/>
            <person name="Hubbard S.S."/>
            <person name="Banfield J.F."/>
        </authorList>
    </citation>
    <scope>NUCLEOTIDE SEQUENCE [LARGE SCALE GENOMIC DNA]</scope>
</reference>
<organism evidence="3 4">
    <name type="scientific">Candidatus Magasanikbacteria bacterium RIFCSPHIGHO2_02_FULL_51_14</name>
    <dbReference type="NCBI Taxonomy" id="1798683"/>
    <lineage>
        <taxon>Bacteria</taxon>
        <taxon>Candidatus Magasanikiibacteriota</taxon>
    </lineage>
</organism>
<proteinExistence type="inferred from homology"/>
<feature type="domain" description="Polysaccharide biosynthesis protein CapD-like" evidence="2">
    <location>
        <begin position="10"/>
        <end position="292"/>
    </location>
</feature>
<comment type="similarity">
    <text evidence="1">Belongs to the polysaccharide synthase family.</text>
</comment>
<dbReference type="InterPro" id="IPR036291">
    <property type="entry name" value="NAD(P)-bd_dom_sf"/>
</dbReference>
<accession>A0A1F6MD27</accession>
<name>A0A1F6MD27_9BACT</name>
<dbReference type="STRING" id="1798683.A3C90_00215"/>
<evidence type="ECO:0000313" key="3">
    <source>
        <dbReference type="EMBL" id="OGH69529.1"/>
    </source>
</evidence>
<evidence type="ECO:0000313" key="4">
    <source>
        <dbReference type="Proteomes" id="UP000177457"/>
    </source>
</evidence>
<dbReference type="Proteomes" id="UP000177457">
    <property type="component" value="Unassembled WGS sequence"/>
</dbReference>
<sequence>MEYQFTDKVVLVTGGTGSIGSEIVAQLLRSGVRQVRVFSRDETKQFELAHRLGGDSKLRFLIGDVREKERLAMAMEGADIVFHAAAMKHVVSCELNPFEAVKTNVGGTQNVIECALKHDVEKVISVSTDKAADPTNVMGCTKLLAERLILSTYFYKGRKRTKFSCVRFGNVLGSRGSVVPLFLKQIKAGGPLTLTDPRMTRFFMSVRQAVQLMFQAVTLMKGHEIFILKMPVATIGDLANAMIGIIKGAGYSIENFPVRIVGKRAGEKQHEKLLTLDEAESALEREDMFIIRPNVKFEIFQDFAPETYADSRPAEVRVYSSEHVLPLSLDKVRQMILSIPEVDL</sequence>
<dbReference type="Pfam" id="PF02719">
    <property type="entry name" value="Polysacc_synt_2"/>
    <property type="match status" value="1"/>
</dbReference>
<dbReference type="CDD" id="cd05237">
    <property type="entry name" value="UDP_invert_4-6DH_SDR_e"/>
    <property type="match status" value="1"/>
</dbReference>
<evidence type="ECO:0000256" key="1">
    <source>
        <dbReference type="ARBA" id="ARBA00007430"/>
    </source>
</evidence>
<dbReference type="PANTHER" id="PTHR43318">
    <property type="entry name" value="UDP-N-ACETYLGLUCOSAMINE 4,6-DEHYDRATASE"/>
    <property type="match status" value="1"/>
</dbReference>